<feature type="active site" description="Proton donor" evidence="8">
    <location>
        <position position="72"/>
    </location>
</feature>
<dbReference type="HAMAP" id="MF_00197">
    <property type="entry name" value="DAP_epimerase"/>
    <property type="match status" value="1"/>
</dbReference>
<keyword evidence="11" id="KW-1185">Reference proteome</keyword>
<keyword evidence="5 8" id="KW-0457">Lysine biosynthesis</keyword>
<dbReference type="GO" id="GO:0005829">
    <property type="term" value="C:cytosol"/>
    <property type="evidence" value="ECO:0007669"/>
    <property type="project" value="TreeGrafter"/>
</dbReference>
<dbReference type="PANTHER" id="PTHR31689">
    <property type="entry name" value="DIAMINOPIMELATE EPIMERASE, CHLOROPLASTIC"/>
    <property type="match status" value="1"/>
</dbReference>
<proteinExistence type="inferred from homology"/>
<feature type="binding site" evidence="8">
    <location>
        <position position="192"/>
    </location>
    <ligand>
        <name>substrate</name>
    </ligand>
</feature>
<evidence type="ECO:0000313" key="10">
    <source>
        <dbReference type="EMBL" id="MDC4242285.1"/>
    </source>
</evidence>
<sequence>MNFIKMQGLGNDFIIIIDNENVLIKTETEIAKKICNRRFGIGADGLVIIRKSNIADAKMVIINSDGSRANMCGNAIRCFAKYLYEYGLVEKNIISIETGDGIKCVELYINDKNKVELVKVNMGKGSFDGKDIPLNNKNSLINEVIKIKEKEYKLTALLMGVPHTILINNNDEYDVIEGKDIEKNNLFIEGTNVNFVKVIDINNIEVKTWERGAGATLACGTGCCASVVALKKLGLCSNKVNVETLGGSLAVEIINNDVYMIGSAEFICKGNYID</sequence>
<protein>
    <recommendedName>
        <fullName evidence="3 8">Diaminopimelate epimerase</fullName>
        <shortName evidence="8">DAP epimerase</shortName>
        <ecNumber evidence="3 8">5.1.1.7</ecNumber>
    </recommendedName>
    <alternativeName>
        <fullName evidence="8">PLP-independent amino acid racemase</fullName>
    </alternativeName>
</protein>
<comment type="caution">
    <text evidence="8">Lacks conserved residue(s) required for the propagation of feature annotation.</text>
</comment>
<dbReference type="EC" id="5.1.1.7" evidence="3 8"/>
<dbReference type="PANTHER" id="PTHR31689:SF0">
    <property type="entry name" value="DIAMINOPIMELATE EPIMERASE"/>
    <property type="match status" value="1"/>
</dbReference>
<dbReference type="Gene3D" id="3.10.310.10">
    <property type="entry name" value="Diaminopimelate Epimerase, Chain A, domain 1"/>
    <property type="match status" value="2"/>
</dbReference>
<evidence type="ECO:0000256" key="1">
    <source>
        <dbReference type="ARBA" id="ARBA00005196"/>
    </source>
</evidence>
<feature type="binding site" evidence="8">
    <location>
        <position position="11"/>
    </location>
    <ligand>
        <name>substrate</name>
    </ligand>
</feature>
<reference evidence="10" key="1">
    <citation type="submission" date="2022-05" db="EMBL/GenBank/DDBJ databases">
        <title>Draft genome sequence of Clostridium tertium strain CP3 isolated from Peru.</title>
        <authorList>
            <person name="Hurtado R."/>
            <person name="Lima L."/>
            <person name="Sousa T."/>
            <person name="Jaiswal A.K."/>
            <person name="Tiwari S."/>
            <person name="Maturrano L."/>
            <person name="Brenig B."/>
            <person name="Azevedo V."/>
        </authorList>
    </citation>
    <scope>NUCLEOTIDE SEQUENCE</scope>
    <source>
        <strain evidence="10">CP3</strain>
    </source>
</reference>
<accession>A0A9X4B209</accession>
<gene>
    <name evidence="8 10" type="primary">dapF</name>
    <name evidence="10" type="ORF">NE398_19325</name>
</gene>
<dbReference type="AlphaFoldDB" id="A0A9X4B209"/>
<comment type="similarity">
    <text evidence="2 8">Belongs to the diaminopimelate epimerase family.</text>
</comment>
<feature type="binding site" evidence="8">
    <location>
        <position position="63"/>
    </location>
    <ligand>
        <name>substrate</name>
    </ligand>
</feature>
<dbReference type="GO" id="GO:0009089">
    <property type="term" value="P:lysine biosynthetic process via diaminopimelate"/>
    <property type="evidence" value="ECO:0007669"/>
    <property type="project" value="UniProtKB-UniRule"/>
</dbReference>
<feature type="site" description="Could be important to modulate the pK values of the two catalytic cysteine residues" evidence="8">
    <location>
        <position position="210"/>
    </location>
</feature>
<evidence type="ECO:0000256" key="7">
    <source>
        <dbReference type="ARBA" id="ARBA00051712"/>
    </source>
</evidence>
<evidence type="ECO:0000256" key="9">
    <source>
        <dbReference type="PROSITE-ProRule" id="PRU10125"/>
    </source>
</evidence>
<comment type="subunit">
    <text evidence="8">Homodimer.</text>
</comment>
<dbReference type="Proteomes" id="UP001141183">
    <property type="component" value="Unassembled WGS sequence"/>
</dbReference>
<keyword evidence="4 8" id="KW-0028">Amino-acid biosynthesis</keyword>
<dbReference type="Pfam" id="PF01678">
    <property type="entry name" value="DAP_epimerase"/>
    <property type="match status" value="2"/>
</dbReference>
<dbReference type="SUPFAM" id="SSF54506">
    <property type="entry name" value="Diaminopimelate epimerase-like"/>
    <property type="match status" value="2"/>
</dbReference>
<comment type="caution">
    <text evidence="10">The sequence shown here is derived from an EMBL/GenBank/DDBJ whole genome shotgun (WGS) entry which is preliminary data.</text>
</comment>
<dbReference type="GO" id="GO:0008837">
    <property type="term" value="F:diaminopimelate epimerase activity"/>
    <property type="evidence" value="ECO:0007669"/>
    <property type="project" value="UniProtKB-UniRule"/>
</dbReference>
<name>A0A9X4B209_9CLOT</name>
<evidence type="ECO:0000256" key="5">
    <source>
        <dbReference type="ARBA" id="ARBA00023154"/>
    </source>
</evidence>
<comment type="subcellular location">
    <subcellularLocation>
        <location evidence="8">Cytoplasm</location>
    </subcellularLocation>
</comment>
<comment type="pathway">
    <text evidence="1 8">Amino-acid biosynthesis; L-lysine biosynthesis via DAP pathway; DL-2,6-diaminopimelate from LL-2,6-diaminopimelate: step 1/1.</text>
</comment>
<dbReference type="RefSeq" id="WP_142418841.1">
    <property type="nucleotide sequence ID" value="NZ_JADMSE010000052.1"/>
</dbReference>
<dbReference type="NCBIfam" id="TIGR00652">
    <property type="entry name" value="DapF"/>
    <property type="match status" value="1"/>
</dbReference>
<evidence type="ECO:0000256" key="6">
    <source>
        <dbReference type="ARBA" id="ARBA00023235"/>
    </source>
</evidence>
<keyword evidence="8" id="KW-0963">Cytoplasm</keyword>
<dbReference type="EMBL" id="JAMRYU010000028">
    <property type="protein sequence ID" value="MDC4242285.1"/>
    <property type="molecule type" value="Genomic_DNA"/>
</dbReference>
<comment type="catalytic activity">
    <reaction evidence="7 8">
        <text>(2S,6S)-2,6-diaminopimelate = meso-2,6-diaminopimelate</text>
        <dbReference type="Rhea" id="RHEA:15393"/>
        <dbReference type="ChEBI" id="CHEBI:57609"/>
        <dbReference type="ChEBI" id="CHEBI:57791"/>
        <dbReference type="EC" id="5.1.1.7"/>
    </reaction>
</comment>
<organism evidence="10 11">
    <name type="scientific">Clostridium tertium</name>
    <dbReference type="NCBI Taxonomy" id="1559"/>
    <lineage>
        <taxon>Bacteria</taxon>
        <taxon>Bacillati</taxon>
        <taxon>Bacillota</taxon>
        <taxon>Clostridia</taxon>
        <taxon>Eubacteriales</taxon>
        <taxon>Clostridiaceae</taxon>
        <taxon>Clostridium</taxon>
    </lineage>
</organism>
<evidence type="ECO:0000256" key="3">
    <source>
        <dbReference type="ARBA" id="ARBA00013080"/>
    </source>
</evidence>
<evidence type="ECO:0000313" key="11">
    <source>
        <dbReference type="Proteomes" id="UP001141183"/>
    </source>
</evidence>
<evidence type="ECO:0000256" key="8">
    <source>
        <dbReference type="HAMAP-Rule" id="MF_00197"/>
    </source>
</evidence>
<dbReference type="InterPro" id="IPR018510">
    <property type="entry name" value="DAP_epimerase_AS"/>
</dbReference>
<dbReference type="InterPro" id="IPR001653">
    <property type="entry name" value="DAP_epimerase_DapF"/>
</dbReference>
<feature type="active site" description="Proton acceptor" evidence="8">
    <location>
        <position position="219"/>
    </location>
</feature>
<feature type="binding site" evidence="8">
    <location>
        <begin position="210"/>
        <end position="211"/>
    </location>
    <ligand>
        <name>substrate</name>
    </ligand>
</feature>
<comment type="function">
    <text evidence="8">Catalyzes the stereoinversion of LL-2,6-diaminopimelate (L,L-DAP) to meso-diaminopimelate (meso-DAP), a precursor of L-lysine and an essential component of the bacterial peptidoglycan.</text>
</comment>
<feature type="binding site" evidence="8">
    <location>
        <begin position="220"/>
        <end position="221"/>
    </location>
    <ligand>
        <name>substrate</name>
    </ligand>
</feature>
<feature type="binding site" evidence="8">
    <location>
        <begin position="73"/>
        <end position="74"/>
    </location>
    <ligand>
        <name>substrate</name>
    </ligand>
</feature>
<keyword evidence="6 8" id="KW-0413">Isomerase</keyword>
<evidence type="ECO:0000256" key="4">
    <source>
        <dbReference type="ARBA" id="ARBA00022605"/>
    </source>
</evidence>
<dbReference type="PROSITE" id="PS01326">
    <property type="entry name" value="DAP_EPIMERASE"/>
    <property type="match status" value="1"/>
</dbReference>
<evidence type="ECO:0000256" key="2">
    <source>
        <dbReference type="ARBA" id="ARBA00010219"/>
    </source>
</evidence>
<feature type="active site" evidence="9">
    <location>
        <position position="72"/>
    </location>
</feature>
<feature type="site" description="Could be important to modulate the pK values of the two catalytic cysteine residues" evidence="8">
    <location>
        <position position="163"/>
    </location>
</feature>